<feature type="region of interest" description="Disordered" evidence="2">
    <location>
        <begin position="421"/>
        <end position="444"/>
    </location>
</feature>
<dbReference type="GO" id="GO:0016757">
    <property type="term" value="F:glycosyltransferase activity"/>
    <property type="evidence" value="ECO:0007669"/>
    <property type="project" value="InterPro"/>
</dbReference>
<keyword evidence="5" id="KW-1185">Reference proteome</keyword>
<accession>A0A841DBS2</accession>
<dbReference type="PANTHER" id="PTHR12526">
    <property type="entry name" value="GLYCOSYLTRANSFERASE"/>
    <property type="match status" value="1"/>
</dbReference>
<dbReference type="Gene3D" id="3.40.50.2000">
    <property type="entry name" value="Glycogen Phosphorylase B"/>
    <property type="match status" value="2"/>
</dbReference>
<evidence type="ECO:0000313" key="5">
    <source>
        <dbReference type="Proteomes" id="UP000562352"/>
    </source>
</evidence>
<comment type="caution">
    <text evidence="4">The sequence shown here is derived from an EMBL/GenBank/DDBJ whole genome shotgun (WGS) entry which is preliminary data.</text>
</comment>
<evidence type="ECO:0000256" key="1">
    <source>
        <dbReference type="ARBA" id="ARBA00022679"/>
    </source>
</evidence>
<evidence type="ECO:0000259" key="3">
    <source>
        <dbReference type="Pfam" id="PF00534"/>
    </source>
</evidence>
<gene>
    <name evidence="4" type="ORF">FHS22_005195</name>
</gene>
<dbReference type="AlphaFoldDB" id="A0A841DBS2"/>
<dbReference type="SUPFAM" id="SSF53756">
    <property type="entry name" value="UDP-Glycosyltransferase/glycogen phosphorylase"/>
    <property type="match status" value="1"/>
</dbReference>
<keyword evidence="1 4" id="KW-0808">Transferase</keyword>
<dbReference type="CDD" id="cd03820">
    <property type="entry name" value="GT4_AmsD-like"/>
    <property type="match status" value="1"/>
</dbReference>
<evidence type="ECO:0000313" key="4">
    <source>
        <dbReference type="EMBL" id="MBB5965904.1"/>
    </source>
</evidence>
<evidence type="ECO:0000256" key="2">
    <source>
        <dbReference type="SAM" id="MobiDB-lite"/>
    </source>
</evidence>
<dbReference type="Pfam" id="PF00534">
    <property type="entry name" value="Glycos_transf_1"/>
    <property type="match status" value="1"/>
</dbReference>
<protein>
    <submittedName>
        <fullName evidence="4">Glycosyltransferase involved in cell wall biosynthesis</fullName>
    </submittedName>
</protein>
<dbReference type="RefSeq" id="WP_260408279.1">
    <property type="nucleotide sequence ID" value="NZ_BAAAWZ010000004.1"/>
</dbReference>
<name>A0A841DBS2_PLAVE</name>
<dbReference type="EMBL" id="JACHJJ010000020">
    <property type="protein sequence ID" value="MBB5965904.1"/>
    <property type="molecule type" value="Genomic_DNA"/>
</dbReference>
<proteinExistence type="predicted"/>
<dbReference type="InterPro" id="IPR001296">
    <property type="entry name" value="Glyco_trans_1"/>
</dbReference>
<feature type="domain" description="Glycosyl transferase family 1" evidence="3">
    <location>
        <begin position="236"/>
        <end position="391"/>
    </location>
</feature>
<dbReference type="PANTHER" id="PTHR12526:SF627">
    <property type="entry name" value="D-RHAMNOSYLTRANSFERASE WBPZ"/>
    <property type="match status" value="1"/>
</dbReference>
<dbReference type="Proteomes" id="UP000562352">
    <property type="component" value="Unassembled WGS sequence"/>
</dbReference>
<sequence>MASARRIRAAAARAALRLLEARNARRARRAPASGAGTVRILLQHAYGMGGTIRTVLNLAGYLARERDVEVVSVVRTAREPFFPIPPGVRVSFLDDRTAPRGPVARFLSRFPSVLVPEQEKVHHALTLWTDVCLVRRLRSTRGGVVVSTRPALNLVTALFAPPEVITIGQEHVTYGVHAPEVRRLIRRRYGRFDAFVTLTRADLERYSKALRAAPPRRLLRIPNAVPHLPGGVSGLEEKVAVAIGRLVHAKGFDRLVTAWKDVAAAHPDWVLRIYGAGTREAEARLRARIEDAGLTGRVVLMGRSAEVGAALAGSSVYVVSSRYEGFGMAILEAMSKGVPVVSFDCPHGPGEIITHGHDGLLVPSKSPADLARAVRRVIEDRELRHRLGAGALRTAAGYDLDAVGARWDRLLDDLSAARRAPARSAVPDRAAPRPPLVKSRVLPG</sequence>
<organism evidence="4 5">
    <name type="scientific">Planomonospora venezuelensis</name>
    <dbReference type="NCBI Taxonomy" id="1999"/>
    <lineage>
        <taxon>Bacteria</taxon>
        <taxon>Bacillati</taxon>
        <taxon>Actinomycetota</taxon>
        <taxon>Actinomycetes</taxon>
        <taxon>Streptosporangiales</taxon>
        <taxon>Streptosporangiaceae</taxon>
        <taxon>Planomonospora</taxon>
    </lineage>
</organism>
<reference evidence="4 5" key="1">
    <citation type="submission" date="2020-08" db="EMBL/GenBank/DDBJ databases">
        <title>Genomic Encyclopedia of Type Strains, Phase III (KMG-III): the genomes of soil and plant-associated and newly described type strains.</title>
        <authorList>
            <person name="Whitman W."/>
        </authorList>
    </citation>
    <scope>NUCLEOTIDE SEQUENCE [LARGE SCALE GENOMIC DNA]</scope>
    <source>
        <strain evidence="4 5">CECT 3303</strain>
    </source>
</reference>